<dbReference type="GO" id="GO:2000142">
    <property type="term" value="P:regulation of DNA-templated transcription initiation"/>
    <property type="evidence" value="ECO:0007669"/>
    <property type="project" value="TreeGrafter"/>
</dbReference>
<dbReference type="PRINTS" id="PR00039">
    <property type="entry name" value="HTHLYSR"/>
</dbReference>
<protein>
    <submittedName>
        <fullName evidence="7">HTH-type transcriptional regulator CynR</fullName>
    </submittedName>
</protein>
<keyword evidence="5" id="KW-0804">Transcription</keyword>
<gene>
    <name evidence="7" type="primary">cynR_2</name>
    <name evidence="7" type="ORF">RS86_03640</name>
</gene>
<keyword evidence="8" id="KW-1185">Reference proteome</keyword>
<keyword evidence="2" id="KW-0805">Transcription regulation</keyword>
<dbReference type="GO" id="GO:0003677">
    <property type="term" value="F:DNA binding"/>
    <property type="evidence" value="ECO:0007669"/>
    <property type="project" value="UniProtKB-KW"/>
</dbReference>
<dbReference type="InterPro" id="IPR036388">
    <property type="entry name" value="WH-like_DNA-bd_sf"/>
</dbReference>
<accession>A0A0F0LDF2</accession>
<dbReference type="InterPro" id="IPR000847">
    <property type="entry name" value="LysR_HTH_N"/>
</dbReference>
<reference evidence="7 8" key="1">
    <citation type="submission" date="2015-02" db="EMBL/GenBank/DDBJ databases">
        <title>Draft genome sequences of ten Microbacterium spp. with emphasis on heavy metal contaminated environments.</title>
        <authorList>
            <person name="Corretto E."/>
        </authorList>
    </citation>
    <scope>NUCLEOTIDE SEQUENCE [LARGE SCALE GENOMIC DNA]</scope>
    <source>
        <strain evidence="7 8">ARN176</strain>
    </source>
</reference>
<keyword evidence="4" id="KW-0010">Activator</keyword>
<dbReference type="PANTHER" id="PTHR30293:SF0">
    <property type="entry name" value="NITROGEN ASSIMILATION REGULATORY PROTEIN NAC"/>
    <property type="match status" value="1"/>
</dbReference>
<dbReference type="Gene3D" id="1.10.10.10">
    <property type="entry name" value="Winged helix-like DNA-binding domain superfamily/Winged helix DNA-binding domain"/>
    <property type="match status" value="1"/>
</dbReference>
<dbReference type="RefSeq" id="WP_045273697.1">
    <property type="nucleotide sequence ID" value="NZ_JYIX01000040.1"/>
</dbReference>
<proteinExistence type="inferred from homology"/>
<keyword evidence="3" id="KW-0238">DNA-binding</keyword>
<comment type="similarity">
    <text evidence="1">Belongs to the LysR transcriptional regulatory family.</text>
</comment>
<evidence type="ECO:0000313" key="7">
    <source>
        <dbReference type="EMBL" id="KJL30699.1"/>
    </source>
</evidence>
<name>A0A0F0LDF2_9MICO</name>
<dbReference type="FunFam" id="1.10.10.10:FF:000001">
    <property type="entry name" value="LysR family transcriptional regulator"/>
    <property type="match status" value="1"/>
</dbReference>
<feature type="domain" description="HTH lysR-type" evidence="6">
    <location>
        <begin position="1"/>
        <end position="58"/>
    </location>
</feature>
<dbReference type="EMBL" id="JYIX01000040">
    <property type="protein sequence ID" value="KJL30699.1"/>
    <property type="molecule type" value="Genomic_DNA"/>
</dbReference>
<dbReference type="PROSITE" id="PS50931">
    <property type="entry name" value="HTH_LYSR"/>
    <property type="match status" value="1"/>
</dbReference>
<evidence type="ECO:0000259" key="6">
    <source>
        <dbReference type="PROSITE" id="PS50931"/>
    </source>
</evidence>
<dbReference type="STRING" id="582680.RS86_03640"/>
<dbReference type="Pfam" id="PF03466">
    <property type="entry name" value="LysR_substrate"/>
    <property type="match status" value="1"/>
</dbReference>
<dbReference type="InterPro" id="IPR036390">
    <property type="entry name" value="WH_DNA-bd_sf"/>
</dbReference>
<dbReference type="PATRIC" id="fig|582680.6.peg.3725"/>
<dbReference type="PANTHER" id="PTHR30293">
    <property type="entry name" value="TRANSCRIPTIONAL REGULATORY PROTEIN NAC-RELATED"/>
    <property type="match status" value="1"/>
</dbReference>
<evidence type="ECO:0000256" key="1">
    <source>
        <dbReference type="ARBA" id="ARBA00009437"/>
    </source>
</evidence>
<dbReference type="Pfam" id="PF00126">
    <property type="entry name" value="HTH_1"/>
    <property type="match status" value="1"/>
</dbReference>
<dbReference type="Proteomes" id="UP000033740">
    <property type="component" value="Unassembled WGS sequence"/>
</dbReference>
<evidence type="ECO:0000313" key="8">
    <source>
        <dbReference type="Proteomes" id="UP000033740"/>
    </source>
</evidence>
<dbReference type="Gene3D" id="3.40.190.290">
    <property type="match status" value="1"/>
</dbReference>
<evidence type="ECO:0000256" key="3">
    <source>
        <dbReference type="ARBA" id="ARBA00023125"/>
    </source>
</evidence>
<comment type="caution">
    <text evidence="7">The sequence shown here is derived from an EMBL/GenBank/DDBJ whole genome shotgun (WGS) entry which is preliminary data.</text>
</comment>
<dbReference type="SUPFAM" id="SSF46785">
    <property type="entry name" value="Winged helix' DNA-binding domain"/>
    <property type="match status" value="1"/>
</dbReference>
<evidence type="ECO:0000256" key="4">
    <source>
        <dbReference type="ARBA" id="ARBA00023159"/>
    </source>
</evidence>
<dbReference type="GO" id="GO:0003700">
    <property type="term" value="F:DNA-binding transcription factor activity"/>
    <property type="evidence" value="ECO:0007669"/>
    <property type="project" value="InterPro"/>
</dbReference>
<dbReference type="InterPro" id="IPR005119">
    <property type="entry name" value="LysR_subst-bd"/>
</dbReference>
<dbReference type="AlphaFoldDB" id="A0A0F0LDF2"/>
<evidence type="ECO:0000256" key="5">
    <source>
        <dbReference type="ARBA" id="ARBA00023163"/>
    </source>
</evidence>
<evidence type="ECO:0000256" key="2">
    <source>
        <dbReference type="ARBA" id="ARBA00023015"/>
    </source>
</evidence>
<dbReference type="SUPFAM" id="SSF53850">
    <property type="entry name" value="Periplasmic binding protein-like II"/>
    <property type="match status" value="1"/>
</dbReference>
<sequence length="303" mass="32648">MDGKKLEAFVKAVDLGSISRAAIALHLTQSALSQQITSLEASVGVQLLARSKQGVFPTQAGRVLYRHAQHLLRGMDEALMEVRARGDGPSGRVSVGLAPYSLAQSLTVPLLQTVRREYPNIVLHLRENFGGLISEGIATGQIDMGIMYSPVSLRAVHVEPLFVDELSVLAHQKRKLPSPIGFAELTDVPMLVPTRQHSIRLAVDAGFQRHDLFPRIAGELESVPSLLSAVEKDIGCTVLPGASIPDLAQHPTLVRLPFAEPMPIRLAFCISANEPLSEAAVAVERVLRRLVSRVLAEHAGVGG</sequence>
<organism evidence="7 8">
    <name type="scientific">Microbacterium azadirachtae</name>
    <dbReference type="NCBI Taxonomy" id="582680"/>
    <lineage>
        <taxon>Bacteria</taxon>
        <taxon>Bacillati</taxon>
        <taxon>Actinomycetota</taxon>
        <taxon>Actinomycetes</taxon>
        <taxon>Micrococcales</taxon>
        <taxon>Microbacteriaceae</taxon>
        <taxon>Microbacterium</taxon>
    </lineage>
</organism>